<dbReference type="CDD" id="cd03801">
    <property type="entry name" value="GT4_PimA-like"/>
    <property type="match status" value="1"/>
</dbReference>
<dbReference type="Gene3D" id="3.40.50.2000">
    <property type="entry name" value="Glycogen Phosphorylase B"/>
    <property type="match status" value="2"/>
</dbReference>
<dbReference type="PANTHER" id="PTHR12526">
    <property type="entry name" value="GLYCOSYLTRANSFERASE"/>
    <property type="match status" value="1"/>
</dbReference>
<reference evidence="3" key="1">
    <citation type="journal article" date="2019" name="Int. J. Syst. Evol. Microbiol.">
        <title>The Global Catalogue of Microorganisms (GCM) 10K type strain sequencing project: providing services to taxonomists for standard genome sequencing and annotation.</title>
        <authorList>
            <consortium name="The Broad Institute Genomics Platform"/>
            <consortium name="The Broad Institute Genome Sequencing Center for Infectious Disease"/>
            <person name="Wu L."/>
            <person name="Ma J."/>
        </authorList>
    </citation>
    <scope>NUCLEOTIDE SEQUENCE [LARGE SCALE GENOMIC DNA]</scope>
    <source>
        <strain evidence="3">JCM 17804</strain>
    </source>
</reference>
<sequence length="375" mass="40596">MNVLLYSHVFHPSVGGVETVSRALVEGFVAQGVDCKVVTQTPAESPKDAAFPFEVVRQPSAARVRELLRWADVVLFNGASLALQPWVLLYRKPFVWVHVGYQASCIDGAGWVDGRPAPLTPVASVLFHARRGGWLHAVKNGMKLLLRRGIAKFGVTRNVAITEWMNGALPLPRQVQIYNPFPIERFRAADREGAEYEFFYMGRLVQEKGVDTLIRAFAKVLARQAGRPRLLLIGDGSARPELERLVAELGIGSSVFFAGSQSGDGLVEWVAKGMIGVLPSAWYEPMGGVAVELLAAGKSLIVSAQGGLAECVGDAGLTFPNGDDETLAAQMLRVLEDPALRAAQASKARERAAGFMPGRFVAQYIEMLGAIARKS</sequence>
<dbReference type="Proteomes" id="UP001500975">
    <property type="component" value="Unassembled WGS sequence"/>
</dbReference>
<keyword evidence="3" id="KW-1185">Reference proteome</keyword>
<dbReference type="PANTHER" id="PTHR12526:SF635">
    <property type="entry name" value="GLYCOSYL TRANSFERASE GROUP 1"/>
    <property type="match status" value="1"/>
</dbReference>
<dbReference type="RefSeq" id="WP_345535059.1">
    <property type="nucleotide sequence ID" value="NZ_BAABGJ010000001.1"/>
</dbReference>
<proteinExistence type="predicted"/>
<dbReference type="SUPFAM" id="SSF53756">
    <property type="entry name" value="UDP-Glycosyltransferase/glycogen phosphorylase"/>
    <property type="match status" value="1"/>
</dbReference>
<dbReference type="EMBL" id="BAABGJ010000001">
    <property type="protein sequence ID" value="GAA4328004.1"/>
    <property type="molecule type" value="Genomic_DNA"/>
</dbReference>
<feature type="domain" description="Glycosyl transferase family 1" evidence="1">
    <location>
        <begin position="192"/>
        <end position="351"/>
    </location>
</feature>
<accession>A0ABP8GPV7</accession>
<dbReference type="InterPro" id="IPR001296">
    <property type="entry name" value="Glyco_trans_1"/>
</dbReference>
<comment type="caution">
    <text evidence="2">The sequence shown here is derived from an EMBL/GenBank/DDBJ whole genome shotgun (WGS) entry which is preliminary data.</text>
</comment>
<evidence type="ECO:0000313" key="2">
    <source>
        <dbReference type="EMBL" id="GAA4328004.1"/>
    </source>
</evidence>
<organism evidence="2 3">
    <name type="scientific">Variovorax defluvii</name>
    <dbReference type="NCBI Taxonomy" id="913761"/>
    <lineage>
        <taxon>Bacteria</taxon>
        <taxon>Pseudomonadati</taxon>
        <taxon>Pseudomonadota</taxon>
        <taxon>Betaproteobacteria</taxon>
        <taxon>Burkholderiales</taxon>
        <taxon>Comamonadaceae</taxon>
        <taxon>Variovorax</taxon>
    </lineage>
</organism>
<protein>
    <recommendedName>
        <fullName evidence="1">Glycosyl transferase family 1 domain-containing protein</fullName>
    </recommendedName>
</protein>
<gene>
    <name evidence="2" type="ORF">GCM10023165_00070</name>
</gene>
<evidence type="ECO:0000313" key="3">
    <source>
        <dbReference type="Proteomes" id="UP001500975"/>
    </source>
</evidence>
<evidence type="ECO:0000259" key="1">
    <source>
        <dbReference type="Pfam" id="PF00534"/>
    </source>
</evidence>
<name>A0ABP8GPV7_9BURK</name>
<dbReference type="Pfam" id="PF00534">
    <property type="entry name" value="Glycos_transf_1"/>
    <property type="match status" value="1"/>
</dbReference>